<name>A0A9E7U6H7_9EURY</name>
<dbReference type="InterPro" id="IPR055713">
    <property type="entry name" value="DUF7289"/>
</dbReference>
<feature type="region of interest" description="Disordered" evidence="1">
    <location>
        <begin position="653"/>
        <end position="677"/>
    </location>
</feature>
<dbReference type="GeneID" id="74942635"/>
<feature type="domain" description="DUF7305" evidence="3">
    <location>
        <begin position="288"/>
        <end position="500"/>
    </location>
</feature>
<keyword evidence="5" id="KW-1185">Reference proteome</keyword>
<feature type="compositionally biased region" description="Acidic residues" evidence="1">
    <location>
        <begin position="546"/>
        <end position="571"/>
    </location>
</feature>
<dbReference type="Pfam" id="PF23981">
    <property type="entry name" value="DUF7305"/>
    <property type="match status" value="1"/>
</dbReference>
<sequence length="677" mass="70671">MYDSIPVGDEGSERGQAGVLGFALLIGIVAVGVTTVLLVGGAGLADTQERVEVKQATQTMTLIDSQASTVALGENPVQSVSVDGIKRSGTLQAEATGRLVVETDDGTTYVDQELGTLFYRNEGGEVVAYQGGGVWRGTGTESRMISPPEFHYRDGTLTLPIVVVNPDTSGASGDGRVTFTPNGSSLSLAPGVIENEILTITITSDYYVAWGGYFEQRVDGVTVEYDHPADTVEITLAELDIDGDYTTGVVAAGDVTAENGNPNIESEVLTSGTVTGDVNCDAGTGSDCITEGSSIDNTPLDMAIDRLMADSEANDPEVNLDDGGTLDDDGTGDDVSYYAEGFVTSDTVTFDLTDGNVTLFVDGNVGLDGGSIRVENGEDTNHYAKVFTNGDFAMRGGTASVTVESDNATRFQMFGTSEMHFNLGQSNNPGYVGTVYAPRNEPADGDNDLVGTGSFNSAKCNTDADFCMGKGSGTFRGAVNAGPFSVHQSTDFVYADELEGFEPSLPTGAVLPPPITFLHVSANRIDVTGVPGSEDVSLQTATPTPDSDDDGDTDSDGDGDSDSDDDSDADSDAPSVESLTVTPDGAKFDITADLSDPSGDSDQLEEVDISIVRKKNDKVKYEKTITISGDSGSISHKTTELSNEKEYEITVTVSDSDGGDSASSTETETTCHKNNGC</sequence>
<keyword evidence="2" id="KW-0472">Membrane</keyword>
<dbReference type="Pfam" id="PF23960">
    <property type="entry name" value="DUF7289"/>
    <property type="match status" value="1"/>
</dbReference>
<protein>
    <recommendedName>
        <fullName evidence="3">DUF7305 domain-containing protein</fullName>
    </recommendedName>
</protein>
<feature type="compositionally biased region" description="Polar residues" evidence="1">
    <location>
        <begin position="666"/>
        <end position="677"/>
    </location>
</feature>
<feature type="region of interest" description="Disordered" evidence="1">
    <location>
        <begin position="529"/>
        <end position="605"/>
    </location>
</feature>
<organism evidence="4 5">
    <name type="scientific">Salinirubellus salinus</name>
    <dbReference type="NCBI Taxonomy" id="1364945"/>
    <lineage>
        <taxon>Archaea</taxon>
        <taxon>Methanobacteriati</taxon>
        <taxon>Methanobacteriota</taxon>
        <taxon>Stenosarchaea group</taxon>
        <taxon>Halobacteria</taxon>
        <taxon>Halobacteriales</taxon>
        <taxon>Natronomonadaceae</taxon>
        <taxon>Salinirubellus</taxon>
    </lineage>
</organism>
<feature type="compositionally biased region" description="Low complexity" evidence="1">
    <location>
        <begin position="653"/>
        <end position="665"/>
    </location>
</feature>
<gene>
    <name evidence="4" type="ORF">N0B31_09395</name>
</gene>
<dbReference type="RefSeq" id="WP_260643604.1">
    <property type="nucleotide sequence ID" value="NZ_CP104003.1"/>
</dbReference>
<reference evidence="4" key="1">
    <citation type="submission" date="2022-09" db="EMBL/GenBank/DDBJ databases">
        <title>Diverse halophilic archaea isolated from saline environments.</title>
        <authorList>
            <person name="Cui H.-L."/>
        </authorList>
    </citation>
    <scope>NUCLEOTIDE SEQUENCE</scope>
    <source>
        <strain evidence="4">ZS-35-S2</strain>
    </source>
</reference>
<dbReference type="KEGG" id="ssai:N0B31_09395"/>
<evidence type="ECO:0000259" key="3">
    <source>
        <dbReference type="Pfam" id="PF23981"/>
    </source>
</evidence>
<evidence type="ECO:0000313" key="4">
    <source>
        <dbReference type="EMBL" id="UWM56490.1"/>
    </source>
</evidence>
<dbReference type="InterPro" id="IPR055729">
    <property type="entry name" value="DUF7305"/>
</dbReference>
<keyword evidence="2" id="KW-0812">Transmembrane</keyword>
<evidence type="ECO:0000256" key="1">
    <source>
        <dbReference type="SAM" id="MobiDB-lite"/>
    </source>
</evidence>
<feature type="transmembrane region" description="Helical" evidence="2">
    <location>
        <begin position="20"/>
        <end position="45"/>
    </location>
</feature>
<dbReference type="EMBL" id="CP104003">
    <property type="protein sequence ID" value="UWM56490.1"/>
    <property type="molecule type" value="Genomic_DNA"/>
</dbReference>
<keyword evidence="2" id="KW-1133">Transmembrane helix</keyword>
<dbReference type="Proteomes" id="UP001057580">
    <property type="component" value="Chromosome"/>
</dbReference>
<proteinExistence type="predicted"/>
<evidence type="ECO:0000313" key="5">
    <source>
        <dbReference type="Proteomes" id="UP001057580"/>
    </source>
</evidence>
<evidence type="ECO:0000256" key="2">
    <source>
        <dbReference type="SAM" id="Phobius"/>
    </source>
</evidence>
<dbReference type="AlphaFoldDB" id="A0A9E7U6H7"/>
<accession>A0A9E7U6H7</accession>